<gene>
    <name evidence="2" type="ORF">ENG14_00250</name>
</gene>
<reference evidence="2" key="1">
    <citation type="journal article" date="2020" name="mSystems">
        <title>Genome- and Community-Level Interaction Insights into Carbon Utilization and Element Cycling Functions of Hydrothermarchaeota in Hydrothermal Sediment.</title>
        <authorList>
            <person name="Zhou Z."/>
            <person name="Liu Y."/>
            <person name="Xu W."/>
            <person name="Pan J."/>
            <person name="Luo Z.H."/>
            <person name="Li M."/>
        </authorList>
    </citation>
    <scope>NUCLEOTIDE SEQUENCE [LARGE SCALE GENOMIC DNA]</scope>
    <source>
        <strain evidence="2">HyVt-19</strain>
    </source>
</reference>
<comment type="caution">
    <text evidence="2">The sequence shown here is derived from an EMBL/GenBank/DDBJ whole genome shotgun (WGS) entry which is preliminary data.</text>
</comment>
<feature type="domain" description="FIST" evidence="1">
    <location>
        <begin position="48"/>
        <end position="205"/>
    </location>
</feature>
<dbReference type="PANTHER" id="PTHR40252:SF2">
    <property type="entry name" value="BLR0328 PROTEIN"/>
    <property type="match status" value="1"/>
</dbReference>
<dbReference type="InterPro" id="IPR013702">
    <property type="entry name" value="FIST_domain_N"/>
</dbReference>
<dbReference type="EMBL" id="DQZW01000012">
    <property type="protein sequence ID" value="HDL89318.1"/>
    <property type="molecule type" value="Genomic_DNA"/>
</dbReference>
<evidence type="ECO:0000259" key="1">
    <source>
        <dbReference type="SMART" id="SM00897"/>
    </source>
</evidence>
<evidence type="ECO:0000313" key="2">
    <source>
        <dbReference type="EMBL" id="HDL89318.1"/>
    </source>
</evidence>
<dbReference type="PANTHER" id="PTHR40252">
    <property type="entry name" value="BLR0328 PROTEIN"/>
    <property type="match status" value="1"/>
</dbReference>
<dbReference type="SMART" id="SM00897">
    <property type="entry name" value="FIST"/>
    <property type="match status" value="1"/>
</dbReference>
<accession>A0A7C1AV32</accession>
<organism evidence="2">
    <name type="scientific">Thermodesulforhabdus norvegica</name>
    <dbReference type="NCBI Taxonomy" id="39841"/>
    <lineage>
        <taxon>Bacteria</taxon>
        <taxon>Pseudomonadati</taxon>
        <taxon>Thermodesulfobacteriota</taxon>
        <taxon>Syntrophobacteria</taxon>
        <taxon>Syntrophobacterales</taxon>
        <taxon>Thermodesulforhabdaceae</taxon>
        <taxon>Thermodesulforhabdus</taxon>
    </lineage>
</organism>
<dbReference type="Proteomes" id="UP000886355">
    <property type="component" value="Unassembled WGS sequence"/>
</dbReference>
<dbReference type="Pfam" id="PF08495">
    <property type="entry name" value="FIST"/>
    <property type="match status" value="1"/>
</dbReference>
<protein>
    <recommendedName>
        <fullName evidence="1">FIST domain-containing protein</fullName>
    </recommendedName>
</protein>
<proteinExistence type="predicted"/>
<name>A0A7C1AV32_9BACT</name>
<sequence>MARLEVNWRLKGETRMIQNDPVIKTGVSQKADPAEAVQELYEAIYQPDVTFAVFYCSPNYDIALLEKALAEKFVDIPLIGCTTAGEITPEGFLEGSITGVTIRSDKLKSKTALLPLDGLTGDQVRLAHKSLYEQMTGQGLCNTASPACNEGSCEGFNGFAFLLIDGLSNMEERVMGALSEVLSGLPLVGGSAADDGRFEKTYIYY</sequence>
<dbReference type="AlphaFoldDB" id="A0A7C1AV32"/>
<feature type="non-terminal residue" evidence="2">
    <location>
        <position position="205"/>
    </location>
</feature>